<evidence type="ECO:0000313" key="2">
    <source>
        <dbReference type="Proteomes" id="UP000283786"/>
    </source>
</evidence>
<reference evidence="1 2" key="1">
    <citation type="submission" date="2020-08" db="EMBL/GenBank/DDBJ databases">
        <title>Genome sequence of Rhodobacteraceae bacterium Lw-13e.</title>
        <authorList>
            <person name="Poehlein A."/>
            <person name="Wolter L."/>
            <person name="Daniel R."/>
            <person name="Brinkhoff T."/>
        </authorList>
    </citation>
    <scope>NUCLEOTIDE SEQUENCE [LARGE SCALE GENOMIC DNA]</scope>
    <source>
        <strain evidence="1 2">Lw-13e</strain>
    </source>
</reference>
<organism evidence="1 2">
    <name type="scientific">Pseudooceanicola algae</name>
    <dbReference type="NCBI Taxonomy" id="1537215"/>
    <lineage>
        <taxon>Bacteria</taxon>
        <taxon>Pseudomonadati</taxon>
        <taxon>Pseudomonadota</taxon>
        <taxon>Alphaproteobacteria</taxon>
        <taxon>Rhodobacterales</taxon>
        <taxon>Paracoccaceae</taxon>
        <taxon>Pseudooceanicola</taxon>
    </lineage>
</organism>
<gene>
    <name evidence="1" type="ORF">PSAL_003350</name>
</gene>
<keyword evidence="2" id="KW-1185">Reference proteome</keyword>
<dbReference type="Proteomes" id="UP000283786">
    <property type="component" value="Chromosome"/>
</dbReference>
<accession>A0A418SK92</accession>
<evidence type="ECO:0008006" key="3">
    <source>
        <dbReference type="Google" id="ProtNLM"/>
    </source>
</evidence>
<sequence>MKHELIGVGLYTPSEAGRLTGTASGKISRWLKGHDANGKHYDPLWQGDIPTDDGPVLLSFRDLMETRVVNAFITMGVSPVRMRAALNLAREVIGASHPFSTNRFRTDGREIFLHVIEDDENGEQREHLLNLFRRQYSFREVLDPVLRTVEFDDGGNPLLWWPRGRRTNIVLDPRRSFGAPIEATTSVPTEVLAEYAAHQGEAETAIAYDVPLEAVRRAVEFEQILKGPMAA</sequence>
<dbReference type="EMBL" id="CP060436">
    <property type="protein sequence ID" value="QPM89124.1"/>
    <property type="molecule type" value="Genomic_DNA"/>
</dbReference>
<evidence type="ECO:0000313" key="1">
    <source>
        <dbReference type="EMBL" id="QPM89124.1"/>
    </source>
</evidence>
<dbReference type="KEGG" id="palw:PSAL_003350"/>
<proteinExistence type="predicted"/>
<protein>
    <recommendedName>
        <fullName evidence="3">DUF433 domain-containing protein</fullName>
    </recommendedName>
</protein>
<dbReference type="OrthoDB" id="940717at2"/>
<dbReference type="AlphaFoldDB" id="A0A418SK92"/>
<dbReference type="RefSeq" id="WP_119837967.1">
    <property type="nucleotide sequence ID" value="NZ_CP060436.1"/>
</dbReference>
<name>A0A418SK92_9RHOB</name>